<evidence type="ECO:0000259" key="1">
    <source>
        <dbReference type="Pfam" id="PF12708"/>
    </source>
</evidence>
<dbReference type="InterPro" id="IPR024535">
    <property type="entry name" value="RHGA/B-epi-like_pectate_lyase"/>
</dbReference>
<dbReference type="SUPFAM" id="SSF51126">
    <property type="entry name" value="Pectin lyase-like"/>
    <property type="match status" value="1"/>
</dbReference>
<dbReference type="RefSeq" id="WP_092015830.1">
    <property type="nucleotide sequence ID" value="NZ_FOXH01000004.1"/>
</dbReference>
<accession>A0A1I5RX40</accession>
<dbReference type="InterPro" id="IPR011050">
    <property type="entry name" value="Pectin_lyase_fold/virulence"/>
</dbReference>
<organism evidence="2 3">
    <name type="scientific">Pseudarcicella hirudinis</name>
    <dbReference type="NCBI Taxonomy" id="1079859"/>
    <lineage>
        <taxon>Bacteria</taxon>
        <taxon>Pseudomonadati</taxon>
        <taxon>Bacteroidota</taxon>
        <taxon>Cytophagia</taxon>
        <taxon>Cytophagales</taxon>
        <taxon>Flectobacillaceae</taxon>
        <taxon>Pseudarcicella</taxon>
    </lineage>
</organism>
<gene>
    <name evidence="2" type="ORF">SAMN04515674_104289</name>
</gene>
<sequence length="678" mass="73081">MTLTKTQQFVQDAVKPSNFNGLIKQGTIAQLRSMSPVSSDLSVVYESTDMGGGKWTPDFTDTTSVDTTGGVLVCANGVRLKRQFGGRAANVVSYGAVGDGVADDTAAIQAALDNHRVVFFPKPKWRYKVTSSLKINNYTMIYGEQCFLDQNTLNNQTVYYAGTDCLFTTTSTDPGSGVCIQMRNVSVEGNNSTNVAMTSAIQRLSVKNCLFRHFDIGIDLTAYAVSDVVETVISECYFIQCNTGIRSTSTSGKHNTDGILSNCFFSNCITGINLDTAPGWLIQGNHFYGLGVSQQHIVISGYLLKILGNYIEPANQRGIVYKMTEGNGVCNAIIADNLVMVKSGEVGITLMSLVGEADGLIVADNVINSGTGLTTGSIGVSVEGSFRVYGTLLNNDINNVETKVSTGALGSIRSGGFENNYYKFRGSNGIELSNGTRLSEYFGKPTPVQPFGSQGFVYNQAGGSVNDIGGWEYRVDLTTAWKKIVSLDRQLLDSGAMPTTGSFTAGDTIMNDTPSILTLYGVKYVIQGWKRITTGSNHVLGTDWFAMPAVDPTGIIAIQTISDLNSLSVAGWFKTTVNPTNAPAGSSPTAFFQGIQFLSNGDPNYINQLVFDTSGNEYKRTKSAGAWGSWYKVSSRLEGTTAQRNAIISPAEGQDFYNTETHAKEYWNGTVWKTLTTN</sequence>
<evidence type="ECO:0000313" key="2">
    <source>
        <dbReference type="EMBL" id="SFP63014.1"/>
    </source>
</evidence>
<dbReference type="Proteomes" id="UP000199306">
    <property type="component" value="Unassembled WGS sequence"/>
</dbReference>
<proteinExistence type="predicted"/>
<dbReference type="InterPro" id="IPR012334">
    <property type="entry name" value="Pectin_lyas_fold"/>
</dbReference>
<dbReference type="AlphaFoldDB" id="A0A1I5RX40"/>
<evidence type="ECO:0000313" key="3">
    <source>
        <dbReference type="Proteomes" id="UP000199306"/>
    </source>
</evidence>
<protein>
    <submittedName>
        <fullName evidence="2">Pectate lyase superfamily protein</fullName>
    </submittedName>
</protein>
<dbReference type="Pfam" id="PF12708">
    <property type="entry name" value="Pect-lyase_RHGA_epim"/>
    <property type="match status" value="1"/>
</dbReference>
<dbReference type="EMBL" id="FOXH01000004">
    <property type="protein sequence ID" value="SFP63014.1"/>
    <property type="molecule type" value="Genomic_DNA"/>
</dbReference>
<dbReference type="OrthoDB" id="241638at2"/>
<dbReference type="CDD" id="cd19958">
    <property type="entry name" value="pyocin_knob"/>
    <property type="match status" value="1"/>
</dbReference>
<name>A0A1I5RX40_9BACT</name>
<dbReference type="STRING" id="1079859.SAMN04515674_104289"/>
<reference evidence="2 3" key="1">
    <citation type="submission" date="2016-10" db="EMBL/GenBank/DDBJ databases">
        <authorList>
            <person name="de Groot N.N."/>
        </authorList>
    </citation>
    <scope>NUCLEOTIDE SEQUENCE [LARGE SCALE GENOMIC DNA]</scope>
    <source>
        <strain evidence="3">E92,LMG 26720,CCM 7988</strain>
    </source>
</reference>
<feature type="domain" description="Rhamnogalacturonase A/B/Epimerase-like pectate lyase" evidence="1">
    <location>
        <begin position="89"/>
        <end position="289"/>
    </location>
</feature>
<dbReference type="GO" id="GO:0016829">
    <property type="term" value="F:lyase activity"/>
    <property type="evidence" value="ECO:0007669"/>
    <property type="project" value="UniProtKB-KW"/>
</dbReference>
<keyword evidence="3" id="KW-1185">Reference proteome</keyword>
<dbReference type="Gene3D" id="2.160.20.10">
    <property type="entry name" value="Single-stranded right-handed beta-helix, Pectin lyase-like"/>
    <property type="match status" value="1"/>
</dbReference>
<keyword evidence="2" id="KW-0456">Lyase</keyword>